<dbReference type="Gene3D" id="1.20.120.450">
    <property type="entry name" value="dinb family like domain"/>
    <property type="match status" value="1"/>
</dbReference>
<dbReference type="SUPFAM" id="SSF109854">
    <property type="entry name" value="DinB/YfiT-like putative metalloenzymes"/>
    <property type="match status" value="1"/>
</dbReference>
<dbReference type="AlphaFoldDB" id="A0A7W5ZJC2"/>
<dbReference type="Pfam" id="PF07609">
    <property type="entry name" value="DUF1572"/>
    <property type="match status" value="1"/>
</dbReference>
<dbReference type="InterPro" id="IPR034660">
    <property type="entry name" value="DinB/YfiT-like"/>
</dbReference>
<organism evidence="1 2">
    <name type="scientific">Runella defluvii</name>
    <dbReference type="NCBI Taxonomy" id="370973"/>
    <lineage>
        <taxon>Bacteria</taxon>
        <taxon>Pseudomonadati</taxon>
        <taxon>Bacteroidota</taxon>
        <taxon>Cytophagia</taxon>
        <taxon>Cytophagales</taxon>
        <taxon>Spirosomataceae</taxon>
        <taxon>Runella</taxon>
    </lineage>
</organism>
<keyword evidence="2" id="KW-1185">Reference proteome</keyword>
<evidence type="ECO:0000313" key="1">
    <source>
        <dbReference type="EMBL" id="MBB3838342.1"/>
    </source>
</evidence>
<proteinExistence type="predicted"/>
<dbReference type="Proteomes" id="UP000541352">
    <property type="component" value="Unassembled WGS sequence"/>
</dbReference>
<comment type="caution">
    <text evidence="1">The sequence shown here is derived from an EMBL/GenBank/DDBJ whole genome shotgun (WGS) entry which is preliminary data.</text>
</comment>
<evidence type="ECO:0008006" key="3">
    <source>
        <dbReference type="Google" id="ProtNLM"/>
    </source>
</evidence>
<name>A0A7W5ZJC2_9BACT</name>
<gene>
    <name evidence="1" type="ORF">FHS57_002347</name>
</gene>
<dbReference type="RefSeq" id="WP_183973680.1">
    <property type="nucleotide sequence ID" value="NZ_JACIBY010000004.1"/>
</dbReference>
<protein>
    <recommendedName>
        <fullName evidence="3">DUF1572 domain-containing protein</fullName>
    </recommendedName>
</protein>
<sequence>MLSTTLTALFERDLRRLKAELLAYKNEENIWKVAEQISNSAGNLALHLIGNLNTYIGAEIGKTGYVRNRPLEFSAKNVARETIINDIDATIDVIRTSLATLTDEDYQAEYPQLVLETKTTTEYFFIHLATHLGYHLGQVNYHRRLLE</sequence>
<dbReference type="EMBL" id="JACIBY010000004">
    <property type="protein sequence ID" value="MBB3838342.1"/>
    <property type="molecule type" value="Genomic_DNA"/>
</dbReference>
<dbReference type="InterPro" id="IPR011466">
    <property type="entry name" value="DUF1572"/>
</dbReference>
<reference evidence="1 2" key="1">
    <citation type="submission" date="2020-08" db="EMBL/GenBank/DDBJ databases">
        <title>Genomic Encyclopedia of Type Strains, Phase IV (KMG-IV): sequencing the most valuable type-strain genomes for metagenomic binning, comparative biology and taxonomic classification.</title>
        <authorList>
            <person name="Goeker M."/>
        </authorList>
    </citation>
    <scope>NUCLEOTIDE SEQUENCE [LARGE SCALE GENOMIC DNA]</scope>
    <source>
        <strain evidence="1 2">DSM 17976</strain>
    </source>
</reference>
<accession>A0A7W5ZJC2</accession>
<evidence type="ECO:0000313" key="2">
    <source>
        <dbReference type="Proteomes" id="UP000541352"/>
    </source>
</evidence>